<keyword evidence="8" id="KW-1185">Reference proteome</keyword>
<dbReference type="Pfam" id="PF03631">
    <property type="entry name" value="Virul_fac_BrkB"/>
    <property type="match status" value="1"/>
</dbReference>
<evidence type="ECO:0000313" key="7">
    <source>
        <dbReference type="EMBL" id="GFJ76426.1"/>
    </source>
</evidence>
<feature type="transmembrane region" description="Helical" evidence="6">
    <location>
        <begin position="107"/>
        <end position="131"/>
    </location>
</feature>
<dbReference type="RefSeq" id="WP_173053306.1">
    <property type="nucleotide sequence ID" value="NZ_BAABGO010000003.1"/>
</dbReference>
<evidence type="ECO:0000256" key="3">
    <source>
        <dbReference type="ARBA" id="ARBA00022692"/>
    </source>
</evidence>
<dbReference type="InterPro" id="IPR017039">
    <property type="entry name" value="Virul_fac_BrkB"/>
</dbReference>
<evidence type="ECO:0000313" key="8">
    <source>
        <dbReference type="Proteomes" id="UP000482800"/>
    </source>
</evidence>
<comment type="subcellular location">
    <subcellularLocation>
        <location evidence="1">Cell membrane</location>
        <topology evidence="1">Multi-pass membrane protein</topology>
    </subcellularLocation>
</comment>
<feature type="transmembrane region" description="Helical" evidence="6">
    <location>
        <begin position="263"/>
        <end position="285"/>
    </location>
</feature>
<dbReference type="Proteomes" id="UP000482800">
    <property type="component" value="Unassembled WGS sequence"/>
</dbReference>
<keyword evidence="5 6" id="KW-0472">Membrane</keyword>
<keyword evidence="2" id="KW-1003">Cell membrane</keyword>
<reference evidence="7 8" key="1">
    <citation type="submission" date="2020-03" db="EMBL/GenBank/DDBJ databases">
        <title>Whole genome shotgun sequence of Phytohabitans houttuyneae NBRC 108639.</title>
        <authorList>
            <person name="Komaki H."/>
            <person name="Tamura T."/>
        </authorList>
    </citation>
    <scope>NUCLEOTIDE SEQUENCE [LARGE SCALE GENOMIC DNA]</scope>
    <source>
        <strain evidence="7 8">NBRC 108639</strain>
    </source>
</reference>
<feature type="transmembrane region" description="Helical" evidence="6">
    <location>
        <begin position="152"/>
        <end position="173"/>
    </location>
</feature>
<name>A0A6V8K376_9ACTN</name>
<feature type="transmembrane region" description="Helical" evidence="6">
    <location>
        <begin position="193"/>
        <end position="216"/>
    </location>
</feature>
<gene>
    <name evidence="7" type="ORF">Phou_006060</name>
</gene>
<dbReference type="NCBIfam" id="TIGR00765">
    <property type="entry name" value="yihY_not_rbn"/>
    <property type="match status" value="1"/>
</dbReference>
<dbReference type="AlphaFoldDB" id="A0A6V8K376"/>
<dbReference type="PANTHER" id="PTHR30213">
    <property type="entry name" value="INNER MEMBRANE PROTEIN YHJD"/>
    <property type="match status" value="1"/>
</dbReference>
<dbReference type="EMBL" id="BLPF01000001">
    <property type="protein sequence ID" value="GFJ76426.1"/>
    <property type="molecule type" value="Genomic_DNA"/>
</dbReference>
<evidence type="ECO:0000256" key="1">
    <source>
        <dbReference type="ARBA" id="ARBA00004651"/>
    </source>
</evidence>
<evidence type="ECO:0000256" key="4">
    <source>
        <dbReference type="ARBA" id="ARBA00022989"/>
    </source>
</evidence>
<evidence type="ECO:0000256" key="2">
    <source>
        <dbReference type="ARBA" id="ARBA00022475"/>
    </source>
</evidence>
<feature type="transmembrane region" description="Helical" evidence="6">
    <location>
        <begin position="228"/>
        <end position="251"/>
    </location>
</feature>
<sequence length="319" mass="33913">MSGDARETGAGRAPDRPSRLGGRAWWGVLRRTVREFGDDKLTDWAAALTYYAVLSIFPGLLVLVSVLGLVGAPALQPLIDNMGTIAPGPVGQILTDGARGLTEAQGAAGILAIVGAAGALWSASGYIAAFMRAANAIYDVPEGRPFWKTVPIRLGVTIVIGVLLAVSAFMVVLTGDLAERVGDAFGVGSVLVTAWGIVKWPILVVIVSQMFALLYWATPNARQGGYRWISPGGLLAVVLWMVASAGFAVYVANFGSYNKTYGVLGGVIIFFVWLWISNVAILLGAEFDAELHRARAIEAGHPADREPYVELRDTRTLDD</sequence>
<evidence type="ECO:0000256" key="6">
    <source>
        <dbReference type="SAM" id="Phobius"/>
    </source>
</evidence>
<dbReference type="PANTHER" id="PTHR30213:SF0">
    <property type="entry name" value="UPF0761 MEMBRANE PROTEIN YIHY"/>
    <property type="match status" value="1"/>
</dbReference>
<keyword evidence="3 6" id="KW-0812">Transmembrane</keyword>
<evidence type="ECO:0000256" key="5">
    <source>
        <dbReference type="ARBA" id="ARBA00023136"/>
    </source>
</evidence>
<dbReference type="PIRSF" id="PIRSF035875">
    <property type="entry name" value="RNase_BN"/>
    <property type="match status" value="1"/>
</dbReference>
<proteinExistence type="predicted"/>
<organism evidence="7 8">
    <name type="scientific">Phytohabitans houttuyneae</name>
    <dbReference type="NCBI Taxonomy" id="1076126"/>
    <lineage>
        <taxon>Bacteria</taxon>
        <taxon>Bacillati</taxon>
        <taxon>Actinomycetota</taxon>
        <taxon>Actinomycetes</taxon>
        <taxon>Micromonosporales</taxon>
        <taxon>Micromonosporaceae</taxon>
    </lineage>
</organism>
<feature type="transmembrane region" description="Helical" evidence="6">
    <location>
        <begin position="48"/>
        <end position="72"/>
    </location>
</feature>
<comment type="caution">
    <text evidence="7">The sequence shown here is derived from an EMBL/GenBank/DDBJ whole genome shotgun (WGS) entry which is preliminary data.</text>
</comment>
<dbReference type="GO" id="GO:0005886">
    <property type="term" value="C:plasma membrane"/>
    <property type="evidence" value="ECO:0007669"/>
    <property type="project" value="UniProtKB-SubCell"/>
</dbReference>
<reference evidence="7 8" key="2">
    <citation type="submission" date="2020-03" db="EMBL/GenBank/DDBJ databases">
        <authorList>
            <person name="Ichikawa N."/>
            <person name="Kimura A."/>
            <person name="Kitahashi Y."/>
            <person name="Uohara A."/>
        </authorList>
    </citation>
    <scope>NUCLEOTIDE SEQUENCE [LARGE SCALE GENOMIC DNA]</scope>
    <source>
        <strain evidence="7 8">NBRC 108639</strain>
    </source>
</reference>
<accession>A0A6V8K376</accession>
<protein>
    <submittedName>
        <fullName evidence="7">Uncharacterized protein</fullName>
    </submittedName>
</protein>
<keyword evidence="4 6" id="KW-1133">Transmembrane helix</keyword>